<evidence type="ECO:0000313" key="3">
    <source>
        <dbReference type="Proteomes" id="UP000887578"/>
    </source>
</evidence>
<name>A0A914PDV1_9BILA</name>
<dbReference type="AlphaFoldDB" id="A0A914PDV1"/>
<organism evidence="3 4">
    <name type="scientific">Panagrolaimus davidi</name>
    <dbReference type="NCBI Taxonomy" id="227884"/>
    <lineage>
        <taxon>Eukaryota</taxon>
        <taxon>Metazoa</taxon>
        <taxon>Ecdysozoa</taxon>
        <taxon>Nematoda</taxon>
        <taxon>Chromadorea</taxon>
        <taxon>Rhabditida</taxon>
        <taxon>Tylenchina</taxon>
        <taxon>Panagrolaimomorpha</taxon>
        <taxon>Panagrolaimoidea</taxon>
        <taxon>Panagrolaimidae</taxon>
        <taxon>Panagrolaimus</taxon>
    </lineage>
</organism>
<feature type="region of interest" description="Disordered" evidence="2">
    <location>
        <begin position="40"/>
        <end position="73"/>
    </location>
</feature>
<keyword evidence="3" id="KW-1185">Reference proteome</keyword>
<reference evidence="4" key="1">
    <citation type="submission" date="2022-11" db="UniProtKB">
        <authorList>
            <consortium name="WormBaseParasite"/>
        </authorList>
    </citation>
    <scope>IDENTIFICATION</scope>
</reference>
<evidence type="ECO:0000256" key="1">
    <source>
        <dbReference type="SAM" id="Coils"/>
    </source>
</evidence>
<keyword evidence="1" id="KW-0175">Coiled coil</keyword>
<proteinExistence type="predicted"/>
<sequence length="106" mass="11979">MSEVEKIRSAEKEADLDRKIQEIRLRNEQLEERHKIVTEEAKQNGVPKSFQKATVNNGGGQHKSGSNHTNLKTSEVNRITEIFNRLKNNSFCNITLKGGGCFDPVL</sequence>
<evidence type="ECO:0000313" key="4">
    <source>
        <dbReference type="WBParaSite" id="PDA_v2.g15840.t1"/>
    </source>
</evidence>
<dbReference type="WBParaSite" id="PDA_v2.g15840.t1">
    <property type="protein sequence ID" value="PDA_v2.g15840.t1"/>
    <property type="gene ID" value="PDA_v2.g15840"/>
</dbReference>
<accession>A0A914PDV1</accession>
<protein>
    <submittedName>
        <fullName evidence="4">Uncharacterized protein</fullName>
    </submittedName>
</protein>
<dbReference type="Proteomes" id="UP000887578">
    <property type="component" value="Unplaced"/>
</dbReference>
<feature type="coiled-coil region" evidence="1">
    <location>
        <begin position="13"/>
        <end position="40"/>
    </location>
</feature>
<evidence type="ECO:0000256" key="2">
    <source>
        <dbReference type="SAM" id="MobiDB-lite"/>
    </source>
</evidence>
<feature type="compositionally biased region" description="Polar residues" evidence="2">
    <location>
        <begin position="63"/>
        <end position="73"/>
    </location>
</feature>